<evidence type="ECO:0000256" key="1">
    <source>
        <dbReference type="SAM" id="Phobius"/>
    </source>
</evidence>
<name>A0A0F2LMT2_9CREN</name>
<feature type="transmembrane region" description="Helical" evidence="1">
    <location>
        <begin position="37"/>
        <end position="59"/>
    </location>
</feature>
<organism evidence="2">
    <name type="scientific">Candidatus Aramenus sulfurataquae</name>
    <dbReference type="NCBI Taxonomy" id="1326980"/>
    <lineage>
        <taxon>Archaea</taxon>
        <taxon>Thermoproteota</taxon>
        <taxon>Thermoprotei</taxon>
        <taxon>Sulfolobales</taxon>
        <taxon>Sulfolobaceae</taxon>
        <taxon>Candidatus Aramenus</taxon>
    </lineage>
</organism>
<sequence length="70" mass="7931">MNLYYLAVGITFLIDIILYSIFSVFNKVQPELFGLPFFYWYQILMLVVTTVLMVGASTIKNGEVKGSGSR</sequence>
<comment type="caution">
    <text evidence="2">The sequence shown here is derived from an EMBL/GenBank/DDBJ whole genome shotgun (WGS) entry which is preliminary data.</text>
</comment>
<dbReference type="AlphaFoldDB" id="A0A0F2LMT2"/>
<accession>A0A0F2LMT2</accession>
<keyword evidence="1" id="KW-1133">Transmembrane helix</keyword>
<keyword evidence="1" id="KW-0472">Membrane</keyword>
<gene>
    <name evidence="2" type="ORF">TQ35_09100</name>
</gene>
<feature type="transmembrane region" description="Helical" evidence="1">
    <location>
        <begin position="6"/>
        <end position="25"/>
    </location>
</feature>
<evidence type="ECO:0000313" key="2">
    <source>
        <dbReference type="EMBL" id="KJR78094.1"/>
    </source>
</evidence>
<protein>
    <submittedName>
        <fullName evidence="2">Uncharacterized protein</fullName>
    </submittedName>
</protein>
<proteinExistence type="predicted"/>
<dbReference type="Pfam" id="PF11755">
    <property type="entry name" value="DUF3311"/>
    <property type="match status" value="1"/>
</dbReference>
<keyword evidence="1" id="KW-0812">Transmembrane</keyword>
<reference evidence="2" key="1">
    <citation type="submission" date="2015-03" db="EMBL/GenBank/DDBJ databases">
        <title>Metagenome Sequencing of an Archaeal-Dominated Microbial Community from a Hot Spring at the Los Azufres Geothermal Field, Mexico.</title>
        <authorList>
            <person name="Servin-Garciduenas L.E."/>
            <person name="Martinez-Romero E."/>
        </authorList>
    </citation>
    <scope>NUCLEOTIDE SEQUENCE [LARGE SCALE GENOMIC DNA]</scope>
    <source>
        <strain evidence="2">AZ1-454</strain>
    </source>
</reference>
<dbReference type="InterPro" id="IPR021741">
    <property type="entry name" value="DUF3311"/>
</dbReference>
<dbReference type="EMBL" id="JZWS01000220">
    <property type="protein sequence ID" value="KJR78094.1"/>
    <property type="molecule type" value="Genomic_DNA"/>
</dbReference>